<evidence type="ECO:0000313" key="2">
    <source>
        <dbReference type="EMBL" id="RUS57336.1"/>
    </source>
</evidence>
<accession>A0A433RVL2</accession>
<keyword evidence="3" id="KW-1185">Reference proteome</keyword>
<keyword evidence="1" id="KW-0472">Membrane</keyword>
<comment type="caution">
    <text evidence="2">The sequence shown here is derived from an EMBL/GenBank/DDBJ whole genome shotgun (WGS) entry which is preliminary data.</text>
</comment>
<protein>
    <submittedName>
        <fullName evidence="2">Uncharacterized protein</fullName>
    </submittedName>
</protein>
<organism evidence="2 3">
    <name type="scientific">Candidatus Kurthia intestinigallinarum</name>
    <dbReference type="NCBI Taxonomy" id="1562256"/>
    <lineage>
        <taxon>Bacteria</taxon>
        <taxon>Bacillati</taxon>
        <taxon>Bacillota</taxon>
        <taxon>Bacilli</taxon>
        <taxon>Bacillales</taxon>
        <taxon>Caryophanaceae</taxon>
        <taxon>Kurthia</taxon>
    </lineage>
</organism>
<keyword evidence="1" id="KW-0812">Transmembrane</keyword>
<gene>
    <name evidence="2" type="ORF">QI30_07085</name>
</gene>
<evidence type="ECO:0000313" key="3">
    <source>
        <dbReference type="Proteomes" id="UP000288623"/>
    </source>
</evidence>
<dbReference type="AlphaFoldDB" id="A0A433RVL2"/>
<dbReference type="Proteomes" id="UP000288623">
    <property type="component" value="Unassembled WGS sequence"/>
</dbReference>
<name>A0A433RVL2_9BACL</name>
<dbReference type="RefSeq" id="WP_126990239.1">
    <property type="nucleotide sequence ID" value="NZ_JTFC01000026.1"/>
</dbReference>
<sequence length="69" mass="7931">MTTKKHMQFHDVAKILTVIAVVSLLGLFVSYPVYGYQPHYAALVFIVMTLFIVAMVFYDKNNKNHTHSK</sequence>
<feature type="transmembrane region" description="Helical" evidence="1">
    <location>
        <begin position="12"/>
        <end position="34"/>
    </location>
</feature>
<dbReference type="OrthoDB" id="2456206at2"/>
<feature type="transmembrane region" description="Helical" evidence="1">
    <location>
        <begin position="40"/>
        <end position="58"/>
    </location>
</feature>
<evidence type="ECO:0000256" key="1">
    <source>
        <dbReference type="SAM" id="Phobius"/>
    </source>
</evidence>
<dbReference type="EMBL" id="JTFC01000026">
    <property type="protein sequence ID" value="RUS57336.1"/>
    <property type="molecule type" value="Genomic_DNA"/>
</dbReference>
<proteinExistence type="predicted"/>
<keyword evidence="1" id="KW-1133">Transmembrane helix</keyword>
<reference evidence="2 3" key="1">
    <citation type="submission" date="2014-11" db="EMBL/GenBank/DDBJ databases">
        <title>Genome sequence and analysis of novel Kurthia sp.</title>
        <authorList>
            <person name="Lawson J.N."/>
            <person name="Gonzalez J.E."/>
            <person name="Rinauldi L."/>
            <person name="Xuan Z."/>
            <person name="Firman A."/>
            <person name="Shaddox L."/>
            <person name="Trudeau A."/>
            <person name="Shah S."/>
            <person name="Reiman D."/>
        </authorList>
    </citation>
    <scope>NUCLEOTIDE SEQUENCE [LARGE SCALE GENOMIC DNA]</scope>
    <source>
        <strain evidence="2 3">3B1D</strain>
    </source>
</reference>